<dbReference type="AlphaFoldDB" id="A0A382VH90"/>
<dbReference type="InterPro" id="IPR050126">
    <property type="entry name" value="Ap4A_hydrolase"/>
</dbReference>
<name>A0A382VH90_9ZZZZ</name>
<evidence type="ECO:0000259" key="1">
    <source>
        <dbReference type="Pfam" id="PF00149"/>
    </source>
</evidence>
<dbReference type="Gene3D" id="3.60.21.10">
    <property type="match status" value="1"/>
</dbReference>
<dbReference type="SUPFAM" id="SSF56300">
    <property type="entry name" value="Metallo-dependent phosphatases"/>
    <property type="match status" value="1"/>
</dbReference>
<dbReference type="GO" id="GO:0005737">
    <property type="term" value="C:cytoplasm"/>
    <property type="evidence" value="ECO:0007669"/>
    <property type="project" value="TreeGrafter"/>
</dbReference>
<organism evidence="2">
    <name type="scientific">marine metagenome</name>
    <dbReference type="NCBI Taxonomy" id="408172"/>
    <lineage>
        <taxon>unclassified sequences</taxon>
        <taxon>metagenomes</taxon>
        <taxon>ecological metagenomes</taxon>
    </lineage>
</organism>
<protein>
    <recommendedName>
        <fullName evidence="1">Calcineurin-like phosphoesterase domain-containing protein</fullName>
    </recommendedName>
</protein>
<dbReference type="GO" id="GO:0110154">
    <property type="term" value="P:RNA decapping"/>
    <property type="evidence" value="ECO:0007669"/>
    <property type="project" value="TreeGrafter"/>
</dbReference>
<dbReference type="EMBL" id="UINC01151887">
    <property type="protein sequence ID" value="SVD45760.1"/>
    <property type="molecule type" value="Genomic_DNA"/>
</dbReference>
<dbReference type="Pfam" id="PF00149">
    <property type="entry name" value="Metallophos"/>
    <property type="match status" value="1"/>
</dbReference>
<dbReference type="InterPro" id="IPR004843">
    <property type="entry name" value="Calcineurin-like_PHP"/>
</dbReference>
<gene>
    <name evidence="2" type="ORF">METZ01_LOCUS398614</name>
</gene>
<dbReference type="GO" id="GO:0008803">
    <property type="term" value="F:bis(5'-nucleosyl)-tetraphosphatase (symmetrical) activity"/>
    <property type="evidence" value="ECO:0007669"/>
    <property type="project" value="TreeGrafter"/>
</dbReference>
<feature type="non-terminal residue" evidence="2">
    <location>
        <position position="195"/>
    </location>
</feature>
<feature type="domain" description="Calcineurin-like phosphoesterase" evidence="1">
    <location>
        <begin position="7"/>
        <end position="175"/>
    </location>
</feature>
<sequence>MNEYTQVFAVGDIHGCRELLQKIHNKILKASKNVEGQKLLIYLGDYIDRGPDIKGTIQTLIDFQPENFTKVFLLGNHEQMLLDFMAGKRNSLYIWLGNGGLETLESYGSDVNSYIDHSMELKDEELIRKQFTRLLPFSHKNFFNKLILNYEWDNYFFVHAGINPDLPLDKQEKETMLWTREKSFFKNTMTYNKII</sequence>
<reference evidence="2" key="1">
    <citation type="submission" date="2018-05" db="EMBL/GenBank/DDBJ databases">
        <authorList>
            <person name="Lanie J.A."/>
            <person name="Ng W.-L."/>
            <person name="Kazmierczak K.M."/>
            <person name="Andrzejewski T.M."/>
            <person name="Davidsen T.M."/>
            <person name="Wayne K.J."/>
            <person name="Tettelin H."/>
            <person name="Glass J.I."/>
            <person name="Rusch D."/>
            <person name="Podicherti R."/>
            <person name="Tsui H.-C.T."/>
            <person name="Winkler M.E."/>
        </authorList>
    </citation>
    <scope>NUCLEOTIDE SEQUENCE</scope>
</reference>
<proteinExistence type="predicted"/>
<dbReference type="PANTHER" id="PTHR42850">
    <property type="entry name" value="METALLOPHOSPHOESTERASE"/>
    <property type="match status" value="1"/>
</dbReference>
<dbReference type="InterPro" id="IPR029052">
    <property type="entry name" value="Metallo-depent_PP-like"/>
</dbReference>
<dbReference type="PANTHER" id="PTHR42850:SF4">
    <property type="entry name" value="ZINC-DEPENDENT ENDOPOLYPHOSPHATASE"/>
    <property type="match status" value="1"/>
</dbReference>
<evidence type="ECO:0000313" key="2">
    <source>
        <dbReference type="EMBL" id="SVD45760.1"/>
    </source>
</evidence>
<dbReference type="GO" id="GO:0016791">
    <property type="term" value="F:phosphatase activity"/>
    <property type="evidence" value="ECO:0007669"/>
    <property type="project" value="TreeGrafter"/>
</dbReference>
<accession>A0A382VH90</accession>